<evidence type="ECO:0000313" key="8">
    <source>
        <dbReference type="Proteomes" id="UP001497516"/>
    </source>
</evidence>
<proteinExistence type="inferred from homology"/>
<dbReference type="GO" id="GO:0008081">
    <property type="term" value="F:phosphoric diester hydrolase activity"/>
    <property type="evidence" value="ECO:0007669"/>
    <property type="project" value="TreeGrafter"/>
</dbReference>
<dbReference type="InterPro" id="IPR005135">
    <property type="entry name" value="Endo/exonuclease/phosphatase"/>
</dbReference>
<evidence type="ECO:0000259" key="6">
    <source>
        <dbReference type="Pfam" id="PF03372"/>
    </source>
</evidence>
<evidence type="ECO:0000256" key="3">
    <source>
        <dbReference type="ARBA" id="ARBA00022723"/>
    </source>
</evidence>
<evidence type="ECO:0000256" key="5">
    <source>
        <dbReference type="ARBA" id="ARBA00022842"/>
    </source>
</evidence>
<dbReference type="PANTHER" id="PTHR22748:SF11">
    <property type="entry name" value="OS07G0184032 PROTEIN"/>
    <property type="match status" value="1"/>
</dbReference>
<dbReference type="GO" id="GO:0005634">
    <property type="term" value="C:nucleus"/>
    <property type="evidence" value="ECO:0007669"/>
    <property type="project" value="TreeGrafter"/>
</dbReference>
<keyword evidence="8" id="KW-1185">Reference proteome</keyword>
<evidence type="ECO:0000313" key="7">
    <source>
        <dbReference type="EMBL" id="CAL1380139.1"/>
    </source>
</evidence>
<comment type="cofactor">
    <cofactor evidence="1">
        <name>Mg(2+)</name>
        <dbReference type="ChEBI" id="CHEBI:18420"/>
    </cofactor>
</comment>
<keyword evidence="5" id="KW-0460">Magnesium</keyword>
<feature type="domain" description="Endonuclease/exonuclease/phosphatase" evidence="6">
    <location>
        <begin position="8"/>
        <end position="204"/>
    </location>
</feature>
<dbReference type="GO" id="GO:0006284">
    <property type="term" value="P:base-excision repair"/>
    <property type="evidence" value="ECO:0007669"/>
    <property type="project" value="TreeGrafter"/>
</dbReference>
<dbReference type="GO" id="GO:0003906">
    <property type="term" value="F:DNA-(apurinic or apyrimidinic site) endonuclease activity"/>
    <property type="evidence" value="ECO:0007669"/>
    <property type="project" value="TreeGrafter"/>
</dbReference>
<dbReference type="GO" id="GO:0046872">
    <property type="term" value="F:metal ion binding"/>
    <property type="evidence" value="ECO:0007669"/>
    <property type="project" value="UniProtKB-KW"/>
</dbReference>
<reference evidence="7 8" key="1">
    <citation type="submission" date="2024-04" db="EMBL/GenBank/DDBJ databases">
        <authorList>
            <person name="Fracassetti M."/>
        </authorList>
    </citation>
    <scope>NUCLEOTIDE SEQUENCE [LARGE SCALE GENOMIC DNA]</scope>
</reference>
<dbReference type="EMBL" id="OZ034817">
    <property type="protein sequence ID" value="CAL1380139.1"/>
    <property type="molecule type" value="Genomic_DNA"/>
</dbReference>
<accession>A0AAV2E2U1</accession>
<dbReference type="Pfam" id="PF03372">
    <property type="entry name" value="Exo_endo_phos"/>
    <property type="match status" value="1"/>
</dbReference>
<comment type="similarity">
    <text evidence="2">Belongs to the DNA repair enzymes AP/ExoA family.</text>
</comment>
<dbReference type="Gene3D" id="3.60.10.10">
    <property type="entry name" value="Endonuclease/exonuclease/phosphatase"/>
    <property type="match status" value="1"/>
</dbReference>
<organism evidence="7 8">
    <name type="scientific">Linum trigynum</name>
    <dbReference type="NCBI Taxonomy" id="586398"/>
    <lineage>
        <taxon>Eukaryota</taxon>
        <taxon>Viridiplantae</taxon>
        <taxon>Streptophyta</taxon>
        <taxon>Embryophyta</taxon>
        <taxon>Tracheophyta</taxon>
        <taxon>Spermatophyta</taxon>
        <taxon>Magnoliopsida</taxon>
        <taxon>eudicotyledons</taxon>
        <taxon>Gunneridae</taxon>
        <taxon>Pentapetalae</taxon>
        <taxon>rosids</taxon>
        <taxon>fabids</taxon>
        <taxon>Malpighiales</taxon>
        <taxon>Linaceae</taxon>
        <taxon>Linum</taxon>
    </lineage>
</organism>
<name>A0AAV2E2U1_9ROSI</name>
<dbReference type="GO" id="GO:0008311">
    <property type="term" value="F:double-stranded DNA 3'-5' DNA exonuclease activity"/>
    <property type="evidence" value="ECO:0007669"/>
    <property type="project" value="TreeGrafter"/>
</dbReference>
<keyword evidence="4" id="KW-0378">Hydrolase</keyword>
<dbReference type="SUPFAM" id="SSF56219">
    <property type="entry name" value="DNase I-like"/>
    <property type="match status" value="1"/>
</dbReference>
<dbReference type="PANTHER" id="PTHR22748">
    <property type="entry name" value="AP ENDONUCLEASE"/>
    <property type="match status" value="1"/>
</dbReference>
<evidence type="ECO:0000256" key="4">
    <source>
        <dbReference type="ARBA" id="ARBA00022801"/>
    </source>
</evidence>
<dbReference type="InterPro" id="IPR004808">
    <property type="entry name" value="AP_endonuc_1"/>
</dbReference>
<dbReference type="Proteomes" id="UP001497516">
    <property type="component" value="Chromosome 4"/>
</dbReference>
<gene>
    <name evidence="7" type="ORF">LTRI10_LOCUS21606</name>
</gene>
<sequence>MNTSIIIWNVNGLGDPWKRGRVKRLIGRQNPKIVGLIETKWDHCSDSLVCSVSGSRDYGWVAKGAVRSSGGIVVFWNKSFFRMVSTREGYFFLEIEFRDVVSLKAWHLIVVYGPQDRSDKLVFISELNELCSLLTSPVCLAGDFNLVRSHDDYLGSRRSAKLMEEFNSFIDVNALLELPLGGSSFTWHHRPGSNSFSRIDRVLVLPEFDSFYQDVALSALERVESDHNPLLIRWGGEQKDP</sequence>
<dbReference type="InterPro" id="IPR036691">
    <property type="entry name" value="Endo/exonu/phosph_ase_sf"/>
</dbReference>
<keyword evidence="3" id="KW-0479">Metal-binding</keyword>
<evidence type="ECO:0000256" key="2">
    <source>
        <dbReference type="ARBA" id="ARBA00007092"/>
    </source>
</evidence>
<protein>
    <recommendedName>
        <fullName evidence="6">Endonuclease/exonuclease/phosphatase domain-containing protein</fullName>
    </recommendedName>
</protein>
<evidence type="ECO:0000256" key="1">
    <source>
        <dbReference type="ARBA" id="ARBA00001946"/>
    </source>
</evidence>
<dbReference type="AlphaFoldDB" id="A0AAV2E2U1"/>